<evidence type="ECO:0000256" key="1">
    <source>
        <dbReference type="SAM" id="SignalP"/>
    </source>
</evidence>
<dbReference type="InterPro" id="IPR013974">
    <property type="entry name" value="SAF"/>
</dbReference>
<comment type="caution">
    <text evidence="3">The sequence shown here is derived from an EMBL/GenBank/DDBJ whole genome shotgun (WGS) entry which is preliminary data.</text>
</comment>
<evidence type="ECO:0000313" key="4">
    <source>
        <dbReference type="Proteomes" id="UP000282084"/>
    </source>
</evidence>
<dbReference type="Proteomes" id="UP000282084">
    <property type="component" value="Unassembled WGS sequence"/>
</dbReference>
<proteinExistence type="predicted"/>
<accession>A0A495VXV9</accession>
<name>A0A495VXV9_9PSEU</name>
<evidence type="ECO:0000313" key="3">
    <source>
        <dbReference type="EMBL" id="RKT52458.1"/>
    </source>
</evidence>
<feature type="domain" description="SAF" evidence="2">
    <location>
        <begin position="28"/>
        <end position="89"/>
    </location>
</feature>
<dbReference type="EMBL" id="RBXO01000001">
    <property type="protein sequence ID" value="RKT52458.1"/>
    <property type="molecule type" value="Genomic_DNA"/>
</dbReference>
<dbReference type="CDD" id="cd11614">
    <property type="entry name" value="SAF_CpaB_FlgA_like"/>
    <property type="match status" value="1"/>
</dbReference>
<dbReference type="RefSeq" id="WP_121002014.1">
    <property type="nucleotide sequence ID" value="NZ_RBXO01000001.1"/>
</dbReference>
<feature type="chain" id="PRO_5019760466" evidence="1">
    <location>
        <begin position="27"/>
        <end position="168"/>
    </location>
</feature>
<keyword evidence="1" id="KW-0732">Signal</keyword>
<gene>
    <name evidence="3" type="ORF">C8E97_0971</name>
</gene>
<dbReference type="SMART" id="SM00858">
    <property type="entry name" value="SAF"/>
    <property type="match status" value="1"/>
</dbReference>
<dbReference type="OrthoDB" id="4808509at2"/>
<protein>
    <submittedName>
        <fullName evidence="3">SAF domain-containing protein</fullName>
    </submittedName>
</protein>
<organism evidence="3 4">
    <name type="scientific">Saccharothrix australiensis</name>
    <dbReference type="NCBI Taxonomy" id="2072"/>
    <lineage>
        <taxon>Bacteria</taxon>
        <taxon>Bacillati</taxon>
        <taxon>Actinomycetota</taxon>
        <taxon>Actinomycetes</taxon>
        <taxon>Pseudonocardiales</taxon>
        <taxon>Pseudonocardiaceae</taxon>
        <taxon>Saccharothrix</taxon>
    </lineage>
</organism>
<evidence type="ECO:0000259" key="2">
    <source>
        <dbReference type="SMART" id="SM00858"/>
    </source>
</evidence>
<dbReference type="Pfam" id="PF08666">
    <property type="entry name" value="SAF"/>
    <property type="match status" value="1"/>
</dbReference>
<feature type="signal peptide" evidence="1">
    <location>
        <begin position="1"/>
        <end position="26"/>
    </location>
</feature>
<reference evidence="3 4" key="1">
    <citation type="submission" date="2018-10" db="EMBL/GenBank/DDBJ databases">
        <title>Sequencing the genomes of 1000 actinobacteria strains.</title>
        <authorList>
            <person name="Klenk H.-P."/>
        </authorList>
    </citation>
    <scope>NUCLEOTIDE SEQUENCE [LARGE SCALE GENOMIC DNA]</scope>
    <source>
        <strain evidence="3 4">DSM 43800</strain>
    </source>
</reference>
<dbReference type="AlphaFoldDB" id="A0A495VXV9"/>
<keyword evidence="4" id="KW-1185">Reference proteome</keyword>
<sequence length="168" mass="16991">MNLTRKILAAVLALLAALVAAWPAPAGVELAVAARDLPAGVPLAPEDLKTIEAPPGLSPAGAISREAAEGRALRAAARSGEPLTDTRLLPAEADTASVAVRLADPAVGALLRTGSQVDVVGPDRQVLADDASVVAVRDAEVVLLSTSHEAATRVAAESLTHPVALTLR</sequence>